<evidence type="ECO:0000313" key="1">
    <source>
        <dbReference type="EMBL" id="KAF2689978.1"/>
    </source>
</evidence>
<dbReference type="Proteomes" id="UP000799291">
    <property type="component" value="Unassembled WGS sequence"/>
</dbReference>
<dbReference type="AlphaFoldDB" id="A0A6G1JHQ9"/>
<organism evidence="1 2">
    <name type="scientific">Lentithecium fluviatile CBS 122367</name>
    <dbReference type="NCBI Taxonomy" id="1168545"/>
    <lineage>
        <taxon>Eukaryota</taxon>
        <taxon>Fungi</taxon>
        <taxon>Dikarya</taxon>
        <taxon>Ascomycota</taxon>
        <taxon>Pezizomycotina</taxon>
        <taxon>Dothideomycetes</taxon>
        <taxon>Pleosporomycetidae</taxon>
        <taxon>Pleosporales</taxon>
        <taxon>Massarineae</taxon>
        <taxon>Lentitheciaceae</taxon>
        <taxon>Lentithecium</taxon>
    </lineage>
</organism>
<proteinExistence type="predicted"/>
<protein>
    <submittedName>
        <fullName evidence="1">Uncharacterized protein</fullName>
    </submittedName>
</protein>
<reference evidence="1" key="1">
    <citation type="journal article" date="2020" name="Stud. Mycol.">
        <title>101 Dothideomycetes genomes: a test case for predicting lifestyles and emergence of pathogens.</title>
        <authorList>
            <person name="Haridas S."/>
            <person name="Albert R."/>
            <person name="Binder M."/>
            <person name="Bloem J."/>
            <person name="Labutti K."/>
            <person name="Salamov A."/>
            <person name="Andreopoulos B."/>
            <person name="Baker S."/>
            <person name="Barry K."/>
            <person name="Bills G."/>
            <person name="Bluhm B."/>
            <person name="Cannon C."/>
            <person name="Castanera R."/>
            <person name="Culley D."/>
            <person name="Daum C."/>
            <person name="Ezra D."/>
            <person name="Gonzalez J."/>
            <person name="Henrissat B."/>
            <person name="Kuo A."/>
            <person name="Liang C."/>
            <person name="Lipzen A."/>
            <person name="Lutzoni F."/>
            <person name="Magnuson J."/>
            <person name="Mondo S."/>
            <person name="Nolan M."/>
            <person name="Ohm R."/>
            <person name="Pangilinan J."/>
            <person name="Park H.-J."/>
            <person name="Ramirez L."/>
            <person name="Alfaro M."/>
            <person name="Sun H."/>
            <person name="Tritt A."/>
            <person name="Yoshinaga Y."/>
            <person name="Zwiers L.-H."/>
            <person name="Turgeon B."/>
            <person name="Goodwin S."/>
            <person name="Spatafora J."/>
            <person name="Crous P."/>
            <person name="Grigoriev I."/>
        </authorList>
    </citation>
    <scope>NUCLEOTIDE SEQUENCE</scope>
    <source>
        <strain evidence="1">CBS 122367</strain>
    </source>
</reference>
<dbReference type="EMBL" id="MU005571">
    <property type="protein sequence ID" value="KAF2689978.1"/>
    <property type="molecule type" value="Genomic_DNA"/>
</dbReference>
<dbReference type="OrthoDB" id="3690177at2759"/>
<keyword evidence="2" id="KW-1185">Reference proteome</keyword>
<name>A0A6G1JHQ9_9PLEO</name>
<accession>A0A6G1JHQ9</accession>
<evidence type="ECO:0000313" key="2">
    <source>
        <dbReference type="Proteomes" id="UP000799291"/>
    </source>
</evidence>
<gene>
    <name evidence="1" type="ORF">K458DRAFT_399384</name>
</gene>
<sequence>MAAGIIQLYCRALDITVDNYMITPSQNFKEIMTDIRAAFNLTFRLVVRDRKGNLLKSFSEVKIGDRLLVYRDKYENVVVEEYYYELYLGEKLTKNWLEFSPVERRKHIEFLQHPEKEPIHNILRITMPYKHVTACLAAFRKTPVESLSAKKALTVMRFNWNMNFEQQYNTFTLRYKPAGEPDIWEKEVYSALAILSECTIGSPHITRKLVTDAVDERV</sequence>